<feature type="domain" description="N-acetyltransferase" evidence="1">
    <location>
        <begin position="12"/>
        <end position="181"/>
    </location>
</feature>
<dbReference type="PROSITE" id="PS51186">
    <property type="entry name" value="GNAT"/>
    <property type="match status" value="1"/>
</dbReference>
<protein>
    <submittedName>
        <fullName evidence="2">Acetyltransferase</fullName>
    </submittedName>
</protein>
<dbReference type="EMBL" id="BSTJ01000025">
    <property type="protein sequence ID" value="GLY81943.1"/>
    <property type="molecule type" value="Genomic_DNA"/>
</dbReference>
<name>A0A9W6RUJ5_9ACTN</name>
<dbReference type="InterPro" id="IPR016181">
    <property type="entry name" value="Acyl_CoA_acyltransferase"/>
</dbReference>
<comment type="caution">
    <text evidence="2">The sequence shown here is derived from an EMBL/GenBank/DDBJ whole genome shotgun (WGS) entry which is preliminary data.</text>
</comment>
<dbReference type="Pfam" id="PF13302">
    <property type="entry name" value="Acetyltransf_3"/>
    <property type="match status" value="1"/>
</dbReference>
<evidence type="ECO:0000313" key="3">
    <source>
        <dbReference type="Proteomes" id="UP001165135"/>
    </source>
</evidence>
<dbReference type="AlphaFoldDB" id="A0A9W6RUJ5"/>
<sequence>MPETPMLKTERLMLRRWRHGDRAPFAAMNADPEVMEHFPATLTPEESDAVIDRIEARFEEHGFGLWALEVAETGQFIGFTGLSVPDFEAHFTPAVEIGWRLTRSSWGHGYASEAAQRALTFAFDDLRLAEVVSMTSHTNLRSQMVMKRIGMSNDPADDFDHPLVDEDHPLQPHVLWRMTAERWRDRHPG</sequence>
<dbReference type="InterPro" id="IPR051531">
    <property type="entry name" value="N-acetyltransferase"/>
</dbReference>
<dbReference type="PANTHER" id="PTHR43792">
    <property type="entry name" value="GNAT FAMILY, PUTATIVE (AFU_ORTHOLOGUE AFUA_3G00765)-RELATED-RELATED"/>
    <property type="match status" value="1"/>
</dbReference>
<dbReference type="Proteomes" id="UP001165135">
    <property type="component" value="Unassembled WGS sequence"/>
</dbReference>
<gene>
    <name evidence="2" type="ORF">Airi01_102100</name>
</gene>
<dbReference type="SUPFAM" id="SSF55729">
    <property type="entry name" value="Acyl-CoA N-acyltransferases (Nat)"/>
    <property type="match status" value="1"/>
</dbReference>
<evidence type="ECO:0000259" key="1">
    <source>
        <dbReference type="PROSITE" id="PS51186"/>
    </source>
</evidence>
<accession>A0A9W6RUJ5</accession>
<organism evidence="2 3">
    <name type="scientific">Actinoallomurus iriomotensis</name>
    <dbReference type="NCBI Taxonomy" id="478107"/>
    <lineage>
        <taxon>Bacteria</taxon>
        <taxon>Bacillati</taxon>
        <taxon>Actinomycetota</taxon>
        <taxon>Actinomycetes</taxon>
        <taxon>Streptosporangiales</taxon>
        <taxon>Thermomonosporaceae</taxon>
        <taxon>Actinoallomurus</taxon>
    </lineage>
</organism>
<dbReference type="GO" id="GO:0016747">
    <property type="term" value="F:acyltransferase activity, transferring groups other than amino-acyl groups"/>
    <property type="evidence" value="ECO:0007669"/>
    <property type="project" value="InterPro"/>
</dbReference>
<dbReference type="InterPro" id="IPR000182">
    <property type="entry name" value="GNAT_dom"/>
</dbReference>
<dbReference type="PANTHER" id="PTHR43792:SF1">
    <property type="entry name" value="N-ACETYLTRANSFERASE DOMAIN-CONTAINING PROTEIN"/>
    <property type="match status" value="1"/>
</dbReference>
<dbReference type="RefSeq" id="WP_285637104.1">
    <property type="nucleotide sequence ID" value="NZ_BSTJ01000025.1"/>
</dbReference>
<dbReference type="Gene3D" id="3.40.630.30">
    <property type="match status" value="1"/>
</dbReference>
<evidence type="ECO:0000313" key="2">
    <source>
        <dbReference type="EMBL" id="GLY81943.1"/>
    </source>
</evidence>
<proteinExistence type="predicted"/>
<reference evidence="2" key="1">
    <citation type="submission" date="2023-03" db="EMBL/GenBank/DDBJ databases">
        <title>Actinoallomurus iriomotensis NBRC 103681.</title>
        <authorList>
            <person name="Ichikawa N."/>
            <person name="Sato H."/>
            <person name="Tonouchi N."/>
        </authorList>
    </citation>
    <scope>NUCLEOTIDE SEQUENCE</scope>
    <source>
        <strain evidence="2">NBRC 103681</strain>
    </source>
</reference>